<comment type="caution">
    <text evidence="6">The sequence shown here is derived from an EMBL/GenBank/DDBJ whole genome shotgun (WGS) entry which is preliminary data.</text>
</comment>
<evidence type="ECO:0000256" key="3">
    <source>
        <dbReference type="ARBA" id="ARBA00023242"/>
    </source>
</evidence>
<dbReference type="PROSITE" id="PS51294">
    <property type="entry name" value="HTH_MYB"/>
    <property type="match status" value="1"/>
</dbReference>
<feature type="domain" description="HTH myb-type" evidence="5">
    <location>
        <begin position="102"/>
        <end position="159"/>
    </location>
</feature>
<protein>
    <recommendedName>
        <fullName evidence="5">HTH myb-type domain-containing protein</fullName>
    </recommendedName>
</protein>
<feature type="region of interest" description="Disordered" evidence="4">
    <location>
        <begin position="49"/>
        <end position="77"/>
    </location>
</feature>
<organism evidence="6 7">
    <name type="scientific">Adiantum capillus-veneris</name>
    <name type="common">Maidenhair fern</name>
    <dbReference type="NCBI Taxonomy" id="13818"/>
    <lineage>
        <taxon>Eukaryota</taxon>
        <taxon>Viridiplantae</taxon>
        <taxon>Streptophyta</taxon>
        <taxon>Embryophyta</taxon>
        <taxon>Tracheophyta</taxon>
        <taxon>Polypodiopsida</taxon>
        <taxon>Polypodiidae</taxon>
        <taxon>Polypodiales</taxon>
        <taxon>Pteridineae</taxon>
        <taxon>Pteridaceae</taxon>
        <taxon>Vittarioideae</taxon>
        <taxon>Adiantum</taxon>
    </lineage>
</organism>
<dbReference type="SUPFAM" id="SSF46689">
    <property type="entry name" value="Homeodomain-like"/>
    <property type="match status" value="1"/>
</dbReference>
<proteinExistence type="predicted"/>
<dbReference type="Gene3D" id="1.10.10.60">
    <property type="entry name" value="Homeodomain-like"/>
    <property type="match status" value="1"/>
</dbReference>
<feature type="compositionally biased region" description="Basic residues" evidence="4">
    <location>
        <begin position="51"/>
        <end position="63"/>
    </location>
</feature>
<keyword evidence="1" id="KW-0805">Transcription regulation</keyword>
<dbReference type="InterPro" id="IPR006447">
    <property type="entry name" value="Myb_dom_plants"/>
</dbReference>
<gene>
    <name evidence="6" type="ORF">GOP47_0018129</name>
</gene>
<dbReference type="EMBL" id="JABFUD020000017">
    <property type="protein sequence ID" value="KAI5067601.1"/>
    <property type="molecule type" value="Genomic_DNA"/>
</dbReference>
<dbReference type="InterPro" id="IPR025756">
    <property type="entry name" value="Myb_CC_LHEQLE"/>
</dbReference>
<evidence type="ECO:0000256" key="1">
    <source>
        <dbReference type="ARBA" id="ARBA00023015"/>
    </source>
</evidence>
<evidence type="ECO:0000256" key="2">
    <source>
        <dbReference type="ARBA" id="ARBA00023163"/>
    </source>
</evidence>
<evidence type="ECO:0000259" key="5">
    <source>
        <dbReference type="PROSITE" id="PS51294"/>
    </source>
</evidence>
<evidence type="ECO:0000313" key="7">
    <source>
        <dbReference type="Proteomes" id="UP000886520"/>
    </source>
</evidence>
<dbReference type="GO" id="GO:0003700">
    <property type="term" value="F:DNA-binding transcription factor activity"/>
    <property type="evidence" value="ECO:0007669"/>
    <property type="project" value="InterPro"/>
</dbReference>
<evidence type="ECO:0000256" key="4">
    <source>
        <dbReference type="SAM" id="MobiDB-lite"/>
    </source>
</evidence>
<dbReference type="GO" id="GO:0003677">
    <property type="term" value="F:DNA binding"/>
    <property type="evidence" value="ECO:0007669"/>
    <property type="project" value="InterPro"/>
</dbReference>
<sequence>MSSTQTYLNYTDPFFLSTHQIGNLQGTGKVVAGGHGAAITAGAALPPQLHPHPHHVHHHHLHHQQQQPPSAQHQHHYHQHQHGLMMSSLSGDIAVMCSPDPKPRLRWTPDLHERFVDAVTQLGGADKATPKTVMKAMGVKGLTLYHLKSHLQKYRLGKKAQRGEAANVIDGNIIPRDQVTASGHCEVLENNVDAALIHAGTSTTPRIPKQEQNLELCEEVDTHKRFREHIEVQRNLKRRIEVQGSYLQNILEKAQNVYTNSQASVESFEDLPLLCADFSATTFGTSCSFGYDGNMAALDKRMDINLANNNNMSLTQMVAFPHEVEGNLQSQVLNASFTSFYPSENMSSNIAQEDVFSVDPYPSQQLHLNVNS</sequence>
<dbReference type="PANTHER" id="PTHR31499:SF43">
    <property type="entry name" value="MYB FAMILY TRANSCRIPTION FACTOR APL"/>
    <property type="match status" value="1"/>
</dbReference>
<accession>A0A9D4ZCH1</accession>
<evidence type="ECO:0000313" key="6">
    <source>
        <dbReference type="EMBL" id="KAI5067601.1"/>
    </source>
</evidence>
<name>A0A9D4ZCH1_ADICA</name>
<dbReference type="OrthoDB" id="551907at2759"/>
<reference evidence="6" key="1">
    <citation type="submission" date="2021-01" db="EMBL/GenBank/DDBJ databases">
        <title>Adiantum capillus-veneris genome.</title>
        <authorList>
            <person name="Fang Y."/>
            <person name="Liao Q."/>
        </authorList>
    </citation>
    <scope>NUCLEOTIDE SEQUENCE</scope>
    <source>
        <strain evidence="6">H3</strain>
        <tissue evidence="6">Leaf</tissue>
    </source>
</reference>
<keyword evidence="2" id="KW-0804">Transcription</keyword>
<dbReference type="Pfam" id="PF00249">
    <property type="entry name" value="Myb_DNA-binding"/>
    <property type="match status" value="1"/>
</dbReference>
<dbReference type="InterPro" id="IPR009057">
    <property type="entry name" value="Homeodomain-like_sf"/>
</dbReference>
<dbReference type="PANTHER" id="PTHR31499">
    <property type="entry name" value="MYB FAMILY TRANSCRIPTION FACTOR PHL11"/>
    <property type="match status" value="1"/>
</dbReference>
<dbReference type="InterPro" id="IPR001005">
    <property type="entry name" value="SANT/Myb"/>
</dbReference>
<dbReference type="Proteomes" id="UP000886520">
    <property type="component" value="Chromosome 17"/>
</dbReference>
<keyword evidence="7" id="KW-1185">Reference proteome</keyword>
<dbReference type="InterPro" id="IPR017930">
    <property type="entry name" value="Myb_dom"/>
</dbReference>
<keyword evidence="3" id="KW-0539">Nucleus</keyword>
<dbReference type="NCBIfam" id="TIGR01557">
    <property type="entry name" value="myb_SHAQKYF"/>
    <property type="match status" value="1"/>
</dbReference>
<dbReference type="AlphaFoldDB" id="A0A9D4ZCH1"/>
<dbReference type="InterPro" id="IPR046955">
    <property type="entry name" value="PHR1-like"/>
</dbReference>
<dbReference type="FunFam" id="1.10.10.60:FF:000002">
    <property type="entry name" value="Myb family transcription factor"/>
    <property type="match status" value="1"/>
</dbReference>
<dbReference type="Pfam" id="PF14379">
    <property type="entry name" value="Myb_CC_LHEQLE"/>
    <property type="match status" value="1"/>
</dbReference>